<evidence type="ECO:0000313" key="1">
    <source>
        <dbReference type="EMBL" id="KAF4641926.1"/>
    </source>
</evidence>
<organism evidence="1 2">
    <name type="scientific">Toxoplasma gondii</name>
    <dbReference type="NCBI Taxonomy" id="5811"/>
    <lineage>
        <taxon>Eukaryota</taxon>
        <taxon>Sar</taxon>
        <taxon>Alveolata</taxon>
        <taxon>Apicomplexa</taxon>
        <taxon>Conoidasida</taxon>
        <taxon>Coccidia</taxon>
        <taxon>Eucoccidiorida</taxon>
        <taxon>Eimeriorina</taxon>
        <taxon>Sarcocystidae</taxon>
        <taxon>Toxoplasma</taxon>
    </lineage>
</organism>
<accession>A0A7J6K5X5</accession>
<sequence>MKELVIKSAQHDKPLSYSLNLSVLSPEDLLPAEKDNAVVLCHRPKNGLTHARCLTRRRICQISSNVLYCFVNPRNSVTSIQCAGGSHEIFRFMLCVQMNTVPYCWGSRTTDHVPHRQIHATKV</sequence>
<gene>
    <name evidence="1" type="ORF">TGRH88_077380</name>
</gene>
<comment type="caution">
    <text evidence="1">The sequence shown here is derived from an EMBL/GenBank/DDBJ whole genome shotgun (WGS) entry which is preliminary data.</text>
</comment>
<dbReference type="Proteomes" id="UP000557509">
    <property type="component" value="Unassembled WGS sequence"/>
</dbReference>
<evidence type="ECO:0000313" key="2">
    <source>
        <dbReference type="Proteomes" id="UP000557509"/>
    </source>
</evidence>
<name>A0A7J6K5X5_TOXGO</name>
<dbReference type="EMBL" id="JAAUHK010000194">
    <property type="protein sequence ID" value="KAF4641926.1"/>
    <property type="molecule type" value="Genomic_DNA"/>
</dbReference>
<dbReference type="AlphaFoldDB" id="A0A7J6K5X5"/>
<proteinExistence type="predicted"/>
<reference evidence="1 2" key="1">
    <citation type="submission" date="2020-03" db="EMBL/GenBank/DDBJ databases">
        <title>Genome sequence of Toxoplasma gondii RH-88 strain.</title>
        <authorList>
            <person name="Lorenzi H.A."/>
            <person name="Venepally P."/>
            <person name="Rozenberg A."/>
            <person name="Sibley D."/>
        </authorList>
    </citation>
    <scope>NUCLEOTIDE SEQUENCE [LARGE SCALE GENOMIC DNA]</scope>
    <source>
        <strain evidence="1 2">RH-88</strain>
    </source>
</reference>
<protein>
    <submittedName>
        <fullName evidence="1">Uncharacterized protein</fullName>
    </submittedName>
</protein>
<keyword evidence="2" id="KW-1185">Reference proteome</keyword>